<feature type="domain" description="ABC transporter" evidence="5">
    <location>
        <begin position="6"/>
        <end position="235"/>
    </location>
</feature>
<comment type="caution">
    <text evidence="6">The sequence shown here is derived from an EMBL/GenBank/DDBJ whole genome shotgun (WGS) entry which is preliminary data.</text>
</comment>
<keyword evidence="7" id="KW-1185">Reference proteome</keyword>
<evidence type="ECO:0000256" key="4">
    <source>
        <dbReference type="ARBA" id="ARBA00022840"/>
    </source>
</evidence>
<dbReference type="InterPro" id="IPR017871">
    <property type="entry name" value="ABC_transporter-like_CS"/>
</dbReference>
<dbReference type="Pfam" id="PF00005">
    <property type="entry name" value="ABC_tran"/>
    <property type="match status" value="1"/>
</dbReference>
<dbReference type="PROSITE" id="PS50893">
    <property type="entry name" value="ABC_TRANSPORTER_2"/>
    <property type="match status" value="1"/>
</dbReference>
<name>A0ABS3JAR3_9HYPH</name>
<evidence type="ECO:0000313" key="6">
    <source>
        <dbReference type="EMBL" id="MBO0906038.1"/>
    </source>
</evidence>
<dbReference type="Gene3D" id="3.40.50.300">
    <property type="entry name" value="P-loop containing nucleotide triphosphate hydrolases"/>
    <property type="match status" value="1"/>
</dbReference>
<dbReference type="GO" id="GO:0005524">
    <property type="term" value="F:ATP binding"/>
    <property type="evidence" value="ECO:0007669"/>
    <property type="project" value="UniProtKB-KW"/>
</dbReference>
<accession>A0ABS3JAR3</accession>
<proteinExistence type="inferred from homology"/>
<evidence type="ECO:0000256" key="2">
    <source>
        <dbReference type="ARBA" id="ARBA00022448"/>
    </source>
</evidence>
<dbReference type="CDD" id="cd03293">
    <property type="entry name" value="ABC_NrtD_SsuB_transporters"/>
    <property type="match status" value="1"/>
</dbReference>
<keyword evidence="4 6" id="KW-0067">ATP-binding</keyword>
<organism evidence="6 7">
    <name type="scientific">Jiella sonneratiae</name>
    <dbReference type="NCBI Taxonomy" id="2816856"/>
    <lineage>
        <taxon>Bacteria</taxon>
        <taxon>Pseudomonadati</taxon>
        <taxon>Pseudomonadota</taxon>
        <taxon>Alphaproteobacteria</taxon>
        <taxon>Hyphomicrobiales</taxon>
        <taxon>Aurantimonadaceae</taxon>
        <taxon>Jiella</taxon>
    </lineage>
</organism>
<gene>
    <name evidence="6" type="ORF">J1C47_20510</name>
</gene>
<dbReference type="InterPro" id="IPR027417">
    <property type="entry name" value="P-loop_NTPase"/>
</dbReference>
<keyword evidence="2" id="KW-0813">Transport</keyword>
<dbReference type="RefSeq" id="WP_207352670.1">
    <property type="nucleotide sequence ID" value="NZ_JAFMPY010000030.1"/>
</dbReference>
<comment type="similarity">
    <text evidence="1">Belongs to the ABC transporter superfamily.</text>
</comment>
<dbReference type="EMBL" id="JAFMPY010000030">
    <property type="protein sequence ID" value="MBO0906038.1"/>
    <property type="molecule type" value="Genomic_DNA"/>
</dbReference>
<dbReference type="PANTHER" id="PTHR42788:SF13">
    <property type="entry name" value="ALIPHATIC SULFONATES IMPORT ATP-BINDING PROTEIN SSUB"/>
    <property type="match status" value="1"/>
</dbReference>
<dbReference type="InterPro" id="IPR050166">
    <property type="entry name" value="ABC_transporter_ATP-bind"/>
</dbReference>
<evidence type="ECO:0000259" key="5">
    <source>
        <dbReference type="PROSITE" id="PS50893"/>
    </source>
</evidence>
<evidence type="ECO:0000256" key="3">
    <source>
        <dbReference type="ARBA" id="ARBA00022741"/>
    </source>
</evidence>
<dbReference type="InterPro" id="IPR003439">
    <property type="entry name" value="ABC_transporter-like_ATP-bd"/>
</dbReference>
<dbReference type="PANTHER" id="PTHR42788">
    <property type="entry name" value="TAURINE IMPORT ATP-BINDING PROTEIN-RELATED"/>
    <property type="match status" value="1"/>
</dbReference>
<dbReference type="Proteomes" id="UP000664288">
    <property type="component" value="Unassembled WGS sequence"/>
</dbReference>
<keyword evidence="3" id="KW-0547">Nucleotide-binding</keyword>
<evidence type="ECO:0000256" key="1">
    <source>
        <dbReference type="ARBA" id="ARBA00005417"/>
    </source>
</evidence>
<evidence type="ECO:0000313" key="7">
    <source>
        <dbReference type="Proteomes" id="UP000664288"/>
    </source>
</evidence>
<dbReference type="SUPFAM" id="SSF52540">
    <property type="entry name" value="P-loop containing nucleoside triphosphate hydrolases"/>
    <property type="match status" value="1"/>
</dbReference>
<dbReference type="InterPro" id="IPR003593">
    <property type="entry name" value="AAA+_ATPase"/>
</dbReference>
<sequence length="259" mass="29011">MTAPYLVFDGVTKHFGPIAVVDVPFDYRIEKNQFVVFLGPSGCGKTTLMRMIGGLDEPSGGEIRLEGAPVGPPDRRRGMVFQSYSSFPWLTVAENVAFGMKYRSDIGEEEKLARRDRYLDLVGLYEFSDAYPARVSGGMRQRIAIARTLAAGSDVLLMDEPFGALDAQRREGLQVQLRRIQKRDAKTIVFVTHDVEEAVFLADKVVVFTKRPARIAAEVDVAERLGADRTLELRESPEFFALRNELLHLLREAAGDDER</sequence>
<dbReference type="SMART" id="SM00382">
    <property type="entry name" value="AAA"/>
    <property type="match status" value="1"/>
</dbReference>
<reference evidence="6 7" key="1">
    <citation type="submission" date="2021-03" db="EMBL/GenBank/DDBJ databases">
        <title>Whole genome sequence of Jiella sp. MQZ13P-4.</title>
        <authorList>
            <person name="Tuo L."/>
        </authorList>
    </citation>
    <scope>NUCLEOTIDE SEQUENCE [LARGE SCALE GENOMIC DNA]</scope>
    <source>
        <strain evidence="6 7">MQZ13P-4</strain>
    </source>
</reference>
<protein>
    <submittedName>
        <fullName evidence="6">ABC transporter ATP-binding protein</fullName>
    </submittedName>
</protein>
<dbReference type="PROSITE" id="PS00211">
    <property type="entry name" value="ABC_TRANSPORTER_1"/>
    <property type="match status" value="1"/>
</dbReference>